<evidence type="ECO:0000259" key="1">
    <source>
        <dbReference type="PROSITE" id="PS50931"/>
    </source>
</evidence>
<dbReference type="Pfam" id="PF00126">
    <property type="entry name" value="HTH_1"/>
    <property type="match status" value="1"/>
</dbReference>
<evidence type="ECO:0000313" key="3">
    <source>
        <dbReference type="Proteomes" id="UP000675121"/>
    </source>
</evidence>
<sequence>MDKISAMKVYVKVVEATTFTRAAEVLRTSAVYVTRMVQALEADLGVKLFIQSFICYT</sequence>
<name>A0A9N8QY80_9BURK</name>
<comment type="caution">
    <text evidence="2">The sequence shown here is derived from an EMBL/GenBank/DDBJ whole genome shotgun (WGS) entry which is preliminary data.</text>
</comment>
<dbReference type="AlphaFoldDB" id="A0A9N8QY80"/>
<dbReference type="RefSeq" id="WP_201073850.1">
    <property type="nucleotide sequence ID" value="NZ_CAJNAS010000007.1"/>
</dbReference>
<dbReference type="InterPro" id="IPR036390">
    <property type="entry name" value="WH_DNA-bd_sf"/>
</dbReference>
<dbReference type="Gene3D" id="1.10.10.10">
    <property type="entry name" value="Winged helix-like DNA-binding domain superfamily/Winged helix DNA-binding domain"/>
    <property type="match status" value="1"/>
</dbReference>
<keyword evidence="3" id="KW-1185">Reference proteome</keyword>
<dbReference type="InterPro" id="IPR036388">
    <property type="entry name" value="WH-like_DNA-bd_sf"/>
</dbReference>
<organism evidence="2 3">
    <name type="scientific">Paraburkholderia domus</name>
    <dbReference type="NCBI Taxonomy" id="2793075"/>
    <lineage>
        <taxon>Bacteria</taxon>
        <taxon>Pseudomonadati</taxon>
        <taxon>Pseudomonadota</taxon>
        <taxon>Betaproteobacteria</taxon>
        <taxon>Burkholderiales</taxon>
        <taxon>Burkholderiaceae</taxon>
        <taxon>Paraburkholderia</taxon>
    </lineage>
</organism>
<dbReference type="PROSITE" id="PS50931">
    <property type="entry name" value="HTH_LYSR"/>
    <property type="match status" value="1"/>
</dbReference>
<evidence type="ECO:0000313" key="2">
    <source>
        <dbReference type="EMBL" id="CAE6896617.1"/>
    </source>
</evidence>
<dbReference type="GO" id="GO:0003700">
    <property type="term" value="F:DNA-binding transcription factor activity"/>
    <property type="evidence" value="ECO:0007669"/>
    <property type="project" value="InterPro"/>
</dbReference>
<dbReference type="SUPFAM" id="SSF46785">
    <property type="entry name" value="Winged helix' DNA-binding domain"/>
    <property type="match status" value="1"/>
</dbReference>
<proteinExistence type="predicted"/>
<dbReference type="InterPro" id="IPR000847">
    <property type="entry name" value="LysR_HTH_N"/>
</dbReference>
<gene>
    <name evidence="2" type="ORF">R70211_03047</name>
</gene>
<feature type="domain" description="HTH lysR-type" evidence="1">
    <location>
        <begin position="1"/>
        <end position="50"/>
    </location>
</feature>
<reference evidence="2" key="1">
    <citation type="submission" date="2021-02" db="EMBL/GenBank/DDBJ databases">
        <authorList>
            <person name="Vanwijnsberghe S."/>
        </authorList>
    </citation>
    <scope>NUCLEOTIDE SEQUENCE</scope>
    <source>
        <strain evidence="2">R-70211</strain>
    </source>
</reference>
<protein>
    <recommendedName>
        <fullName evidence="1">HTH lysR-type domain-containing protein</fullName>
    </recommendedName>
</protein>
<dbReference type="Proteomes" id="UP000675121">
    <property type="component" value="Unassembled WGS sequence"/>
</dbReference>
<dbReference type="EMBL" id="CAJNAS010000007">
    <property type="protein sequence ID" value="CAE6896617.1"/>
    <property type="molecule type" value="Genomic_DNA"/>
</dbReference>
<accession>A0A9N8QY80</accession>